<proteinExistence type="predicted"/>
<evidence type="ECO:0000313" key="2">
    <source>
        <dbReference type="Proteomes" id="UP001500582"/>
    </source>
</evidence>
<dbReference type="EMBL" id="BAABFT010000021">
    <property type="protein sequence ID" value="GAA4338908.1"/>
    <property type="molecule type" value="Genomic_DNA"/>
</dbReference>
<comment type="caution">
    <text evidence="1">The sequence shown here is derived from an EMBL/GenBank/DDBJ whole genome shotgun (WGS) entry which is preliminary data.</text>
</comment>
<accession>A0ABP8HGP9</accession>
<dbReference type="RefSeq" id="WP_345213880.1">
    <property type="nucleotide sequence ID" value="NZ_BAABFT010000021.1"/>
</dbReference>
<gene>
    <name evidence="1" type="ORF">GCM10023149_49270</name>
</gene>
<dbReference type="Proteomes" id="UP001500582">
    <property type="component" value="Unassembled WGS sequence"/>
</dbReference>
<keyword evidence="2" id="KW-1185">Reference proteome</keyword>
<sequence>MATKYIDQHGNPIEVEKDKSGTLWHEMKPFVKFGLKTLGIMAGALIAIVKAIPKPGGDEKPKPNGKVIKI</sequence>
<name>A0ABP8HGP9_9SPHI</name>
<protein>
    <submittedName>
        <fullName evidence="1">Uncharacterized protein</fullName>
    </submittedName>
</protein>
<organism evidence="1 2">
    <name type="scientific">Mucilaginibacter gynuensis</name>
    <dbReference type="NCBI Taxonomy" id="1302236"/>
    <lineage>
        <taxon>Bacteria</taxon>
        <taxon>Pseudomonadati</taxon>
        <taxon>Bacteroidota</taxon>
        <taxon>Sphingobacteriia</taxon>
        <taxon>Sphingobacteriales</taxon>
        <taxon>Sphingobacteriaceae</taxon>
        <taxon>Mucilaginibacter</taxon>
    </lineage>
</organism>
<evidence type="ECO:0000313" key="1">
    <source>
        <dbReference type="EMBL" id="GAA4338908.1"/>
    </source>
</evidence>
<reference evidence="2" key="1">
    <citation type="journal article" date="2019" name="Int. J. Syst. Evol. Microbiol.">
        <title>The Global Catalogue of Microorganisms (GCM) 10K type strain sequencing project: providing services to taxonomists for standard genome sequencing and annotation.</title>
        <authorList>
            <consortium name="The Broad Institute Genomics Platform"/>
            <consortium name="The Broad Institute Genome Sequencing Center for Infectious Disease"/>
            <person name="Wu L."/>
            <person name="Ma J."/>
        </authorList>
    </citation>
    <scope>NUCLEOTIDE SEQUENCE [LARGE SCALE GENOMIC DNA]</scope>
    <source>
        <strain evidence="2">JCM 17705</strain>
    </source>
</reference>